<dbReference type="InterPro" id="IPR009079">
    <property type="entry name" value="4_helix_cytokine-like_core"/>
</dbReference>
<reference evidence="1" key="3">
    <citation type="submission" date="2025-08" db="UniProtKB">
        <authorList>
            <consortium name="Ensembl"/>
        </authorList>
    </citation>
    <scope>IDENTIFICATION</scope>
    <source>
        <strain evidence="1">HSOK</strain>
    </source>
</reference>
<dbReference type="PANTHER" id="PTHR15196:SF1">
    <property type="entry name" value="CILIARY NEUROTROPHIC FACTOR"/>
    <property type="match status" value="1"/>
</dbReference>
<dbReference type="PANTHER" id="PTHR15196">
    <property type="entry name" value="CILIARY NEUROTROPHIC FACTOR"/>
    <property type="match status" value="1"/>
</dbReference>
<dbReference type="GO" id="GO:0005127">
    <property type="term" value="F:ciliary neurotrophic factor receptor binding"/>
    <property type="evidence" value="ECO:0007669"/>
    <property type="project" value="InterPro"/>
</dbReference>
<evidence type="ECO:0000313" key="2">
    <source>
        <dbReference type="Proteomes" id="UP000265200"/>
    </source>
</evidence>
<dbReference type="GO" id="GO:0070120">
    <property type="term" value="P:ciliary neurotrophic factor-mediated signaling pathway"/>
    <property type="evidence" value="ECO:0007669"/>
    <property type="project" value="InterPro"/>
</dbReference>
<dbReference type="Gene3D" id="1.20.1250.10">
    <property type="match status" value="1"/>
</dbReference>
<evidence type="ECO:0000313" key="1">
    <source>
        <dbReference type="Ensembl" id="ENSORLP00015001926.1"/>
    </source>
</evidence>
<sequence>MADRRTRSMKSSNLSRTAVNRASMIALQLQGESSKLLELYRQKESFPADATDGRLVLVPPPSSQLDTRDKLWRLHSALLQTQSLLERAITKEEEELGGGIKGEYENQRKTVKGRLSFLLLTTGNLLKAVDGAASLTPSLEGLELDGPTTLFQLKLWLLQVFSEVHHWSKAAVTTLQELLTNAADKRSSTTSQGQEHKKCSTMRRRQEEGVCGRNYCAPCQVFEGQIRTRTQVKSDMTK</sequence>
<dbReference type="InterPro" id="IPR000151">
    <property type="entry name" value="Ciliary_neurotrophic_fac_CNTF"/>
</dbReference>
<protein>
    <submittedName>
        <fullName evidence="1">Ciliary neurotrophic factor</fullName>
    </submittedName>
</protein>
<reference evidence="1 2" key="2">
    <citation type="submission" date="2017-04" db="EMBL/GenBank/DDBJ databases">
        <title>CpG methylation of centromeres and impact of large insertions on vertebrate speciation.</title>
        <authorList>
            <person name="Ichikawa K."/>
            <person name="Yoshimura J."/>
            <person name="Morishita S."/>
        </authorList>
    </citation>
    <scope>NUCLEOTIDE SEQUENCE</scope>
    <source>
        <strain evidence="1 2">HSOK</strain>
    </source>
</reference>
<dbReference type="GO" id="GO:0043524">
    <property type="term" value="P:negative regulation of neuron apoptotic process"/>
    <property type="evidence" value="ECO:0007669"/>
    <property type="project" value="InterPro"/>
</dbReference>
<reference key="1">
    <citation type="journal article" date="2007" name="Nature">
        <title>The medaka draft genome and insights into vertebrate genome evolution.</title>
        <authorList>
            <person name="Kasahara M."/>
            <person name="Naruse K."/>
            <person name="Sasaki S."/>
            <person name="Nakatani Y."/>
            <person name="Qu W."/>
            <person name="Ahsan B."/>
            <person name="Yamada T."/>
            <person name="Nagayasu Y."/>
            <person name="Doi K."/>
            <person name="Kasai Y."/>
            <person name="Jindo T."/>
            <person name="Kobayashi D."/>
            <person name="Shimada A."/>
            <person name="Toyoda A."/>
            <person name="Kuroki Y."/>
            <person name="Fujiyama A."/>
            <person name="Sasaki T."/>
            <person name="Shimizu A."/>
            <person name="Asakawa S."/>
            <person name="Shimizu N."/>
            <person name="Hashimoto S."/>
            <person name="Yang J."/>
            <person name="Lee Y."/>
            <person name="Matsushima K."/>
            <person name="Sugano S."/>
            <person name="Sakaizumi M."/>
            <person name="Narita T."/>
            <person name="Ohishi K."/>
            <person name="Haga S."/>
            <person name="Ohta F."/>
            <person name="Nomoto H."/>
            <person name="Nogata K."/>
            <person name="Morishita T."/>
            <person name="Endo T."/>
            <person name="Shin-I T."/>
            <person name="Takeda H."/>
            <person name="Morishita S."/>
            <person name="Kohara Y."/>
        </authorList>
    </citation>
    <scope>NUCLEOTIDE SEQUENCE [LARGE SCALE GENOMIC DNA]</scope>
    <source>
        <strain>Hd-rR</strain>
    </source>
</reference>
<accession>A0A3P9H289</accession>
<proteinExistence type="predicted"/>
<dbReference type="Ensembl" id="ENSORLT00015011825.1">
    <property type="protein sequence ID" value="ENSORLP00015001926.1"/>
    <property type="gene ID" value="ENSORLG00015002579.1"/>
</dbReference>
<name>A0A3P9H289_ORYLA</name>
<dbReference type="Proteomes" id="UP000265200">
    <property type="component" value="Chromosome 1"/>
</dbReference>
<dbReference type="AlphaFoldDB" id="A0A3P9H289"/>
<organism evidence="1 2">
    <name type="scientific">Oryzias latipes</name>
    <name type="common">Japanese rice fish</name>
    <name type="synonym">Japanese killifish</name>
    <dbReference type="NCBI Taxonomy" id="8090"/>
    <lineage>
        <taxon>Eukaryota</taxon>
        <taxon>Metazoa</taxon>
        <taxon>Chordata</taxon>
        <taxon>Craniata</taxon>
        <taxon>Vertebrata</taxon>
        <taxon>Euteleostomi</taxon>
        <taxon>Actinopterygii</taxon>
        <taxon>Neopterygii</taxon>
        <taxon>Teleostei</taxon>
        <taxon>Neoteleostei</taxon>
        <taxon>Acanthomorphata</taxon>
        <taxon>Ovalentaria</taxon>
        <taxon>Atherinomorphae</taxon>
        <taxon>Beloniformes</taxon>
        <taxon>Adrianichthyidae</taxon>
        <taxon>Oryziinae</taxon>
        <taxon>Oryzias</taxon>
    </lineage>
</organism>
<reference evidence="1" key="4">
    <citation type="submission" date="2025-09" db="UniProtKB">
        <authorList>
            <consortium name="Ensembl"/>
        </authorList>
    </citation>
    <scope>IDENTIFICATION</scope>
    <source>
        <strain evidence="1">HSOK</strain>
    </source>
</reference>